<dbReference type="PANTHER" id="PTHR45663:SF11">
    <property type="entry name" value="GEO12009P1"/>
    <property type="match status" value="1"/>
</dbReference>
<protein>
    <submittedName>
        <fullName evidence="3 4">Thioredoxin</fullName>
    </submittedName>
</protein>
<name>A0A0N1E3T7_9HELI</name>
<evidence type="ECO:0000313" key="6">
    <source>
        <dbReference type="Proteomes" id="UP000037997"/>
    </source>
</evidence>
<reference evidence="5 6" key="1">
    <citation type="submission" date="2014-06" db="EMBL/GenBank/DDBJ databases">
        <title>Helicobacter pullorum isolates in fresh chicken meat - phenotypic and genotypic features.</title>
        <authorList>
            <person name="Borges V."/>
            <person name="Santos A."/>
            <person name="Correia C.B."/>
            <person name="Saraiva M."/>
            <person name="Menard A."/>
            <person name="Vieira L."/>
            <person name="Sampaio D.A."/>
            <person name="Gomes J.P."/>
            <person name="Oleastro M."/>
        </authorList>
    </citation>
    <scope>NUCLEOTIDE SEQUENCE [LARGE SCALE GENOMIC DNA]</scope>
    <source>
        <strain evidence="3 6">229334/12</strain>
        <strain evidence="2 5">229336/12</strain>
    </source>
</reference>
<dbReference type="GO" id="GO:0045454">
    <property type="term" value="P:cell redox homeostasis"/>
    <property type="evidence" value="ECO:0007669"/>
    <property type="project" value="TreeGrafter"/>
</dbReference>
<reference evidence="4 7" key="2">
    <citation type="submission" date="2018-06" db="EMBL/GenBank/DDBJ databases">
        <authorList>
            <consortium name="Pathogen Informatics"/>
            <person name="Doyle S."/>
        </authorList>
    </citation>
    <scope>NUCLEOTIDE SEQUENCE [LARGE SCALE GENOMIC DNA]</scope>
    <source>
        <strain evidence="4 7">NCTC13156</strain>
    </source>
</reference>
<dbReference type="Proteomes" id="UP000037997">
    <property type="component" value="Unassembled WGS sequence"/>
</dbReference>
<dbReference type="STRING" id="35818.HPU229336_00635"/>
<dbReference type="PROSITE" id="PS51352">
    <property type="entry name" value="THIOREDOXIN_2"/>
    <property type="match status" value="1"/>
</dbReference>
<dbReference type="GO" id="GO:0005829">
    <property type="term" value="C:cytosol"/>
    <property type="evidence" value="ECO:0007669"/>
    <property type="project" value="TreeGrafter"/>
</dbReference>
<evidence type="ECO:0000313" key="2">
    <source>
        <dbReference type="EMBL" id="KPH50692.1"/>
    </source>
</evidence>
<dbReference type="SUPFAM" id="SSF52833">
    <property type="entry name" value="Thioredoxin-like"/>
    <property type="match status" value="1"/>
</dbReference>
<evidence type="ECO:0000313" key="3">
    <source>
        <dbReference type="EMBL" id="KPH55919.1"/>
    </source>
</evidence>
<dbReference type="Proteomes" id="UP000255269">
    <property type="component" value="Unassembled WGS sequence"/>
</dbReference>
<gene>
    <name evidence="4" type="primary">trxA_1</name>
    <name evidence="3" type="ORF">HPU229334_05135</name>
    <name evidence="2" type="ORF">HPU229336_00635</name>
    <name evidence="4" type="ORF">NCTC13156_00247</name>
</gene>
<dbReference type="EMBL" id="JNOC01000029">
    <property type="protein sequence ID" value="KPH55919.1"/>
    <property type="molecule type" value="Genomic_DNA"/>
</dbReference>
<dbReference type="InterPro" id="IPR036249">
    <property type="entry name" value="Thioredoxin-like_sf"/>
</dbReference>
<feature type="domain" description="Thioredoxin" evidence="1">
    <location>
        <begin position="1"/>
        <end position="106"/>
    </location>
</feature>
<dbReference type="GeneID" id="93197138"/>
<dbReference type="GO" id="GO:0015035">
    <property type="term" value="F:protein-disulfide reductase activity"/>
    <property type="evidence" value="ECO:0007669"/>
    <property type="project" value="TreeGrafter"/>
</dbReference>
<dbReference type="InterPro" id="IPR013766">
    <property type="entry name" value="Thioredoxin_domain"/>
</dbReference>
<dbReference type="CDD" id="cd02947">
    <property type="entry name" value="TRX_family"/>
    <property type="match status" value="1"/>
</dbReference>
<dbReference type="Proteomes" id="UP000037800">
    <property type="component" value="Unassembled WGS sequence"/>
</dbReference>
<organism evidence="3 6">
    <name type="scientific">Helicobacter pullorum</name>
    <dbReference type="NCBI Taxonomy" id="35818"/>
    <lineage>
        <taxon>Bacteria</taxon>
        <taxon>Pseudomonadati</taxon>
        <taxon>Campylobacterota</taxon>
        <taxon>Epsilonproteobacteria</taxon>
        <taxon>Campylobacterales</taxon>
        <taxon>Helicobacteraceae</taxon>
        <taxon>Helicobacter</taxon>
    </lineage>
</organism>
<dbReference type="AlphaFoldDB" id="A0A0N1E3T7"/>
<dbReference type="RefSeq" id="WP_172594062.1">
    <property type="nucleotide sequence ID" value="NZ_CABKNZ010000043.1"/>
</dbReference>
<dbReference type="Gene3D" id="3.40.30.10">
    <property type="entry name" value="Glutaredoxin"/>
    <property type="match status" value="1"/>
</dbReference>
<evidence type="ECO:0000313" key="4">
    <source>
        <dbReference type="EMBL" id="STQ87430.1"/>
    </source>
</evidence>
<proteinExistence type="predicted"/>
<evidence type="ECO:0000259" key="1">
    <source>
        <dbReference type="PROSITE" id="PS51352"/>
    </source>
</evidence>
<evidence type="ECO:0000313" key="5">
    <source>
        <dbReference type="Proteomes" id="UP000037800"/>
    </source>
</evidence>
<dbReference type="EMBL" id="JNUR01000014">
    <property type="protein sequence ID" value="KPH50692.1"/>
    <property type="molecule type" value="Genomic_DNA"/>
</dbReference>
<dbReference type="EMBL" id="UGJF01000001">
    <property type="protein sequence ID" value="STQ87430.1"/>
    <property type="molecule type" value="Genomic_DNA"/>
</dbReference>
<sequence>MMNQLTKDNFHNETKEGVCLVAVGAPWCPDCKKIEPIMGMLMQEYAQKVKFGIVMADEQEELKEQLNVRRIPTLIFYKNGTEVGERLVEPNSKAMIEDAIKKAIEA</sequence>
<evidence type="ECO:0000313" key="7">
    <source>
        <dbReference type="Proteomes" id="UP000255269"/>
    </source>
</evidence>
<dbReference type="PANTHER" id="PTHR45663">
    <property type="entry name" value="GEO12009P1"/>
    <property type="match status" value="1"/>
</dbReference>
<accession>A0A0N1E3T7</accession>
<dbReference type="Pfam" id="PF00085">
    <property type="entry name" value="Thioredoxin"/>
    <property type="match status" value="1"/>
</dbReference>
<dbReference type="PATRIC" id="fig|35818.10.peg.154"/>